<name>A0ABV6YHX3_9HYPH</name>
<reference evidence="2 3" key="1">
    <citation type="submission" date="2024-09" db="EMBL/GenBank/DDBJ databases">
        <title>Nodulacao em especies de Leguminosae Basais da Amazonia e Caracterizacao dos Rizobios e Bacterias Associadas aos Nodulos.</title>
        <authorList>
            <person name="Jambeiro I.C.A."/>
            <person name="Lopes I.S."/>
            <person name="Aguiar E.R.G.R."/>
            <person name="Santos A.F.J."/>
            <person name="Dos Santos J.M.F."/>
            <person name="Gross E."/>
        </authorList>
    </citation>
    <scope>NUCLEOTIDE SEQUENCE [LARGE SCALE GENOMIC DNA]</scope>
    <source>
        <strain evidence="2 3">BRUESC1165</strain>
    </source>
</reference>
<organism evidence="2 3">
    <name type="scientific">Microvirga arabica</name>
    <dbReference type="NCBI Taxonomy" id="1128671"/>
    <lineage>
        <taxon>Bacteria</taxon>
        <taxon>Pseudomonadati</taxon>
        <taxon>Pseudomonadota</taxon>
        <taxon>Alphaproteobacteria</taxon>
        <taxon>Hyphomicrobiales</taxon>
        <taxon>Methylobacteriaceae</taxon>
        <taxon>Microvirga</taxon>
    </lineage>
</organism>
<comment type="caution">
    <text evidence="2">The sequence shown here is derived from an EMBL/GenBank/DDBJ whole genome shotgun (WGS) entry which is preliminary data.</text>
</comment>
<proteinExistence type="predicted"/>
<evidence type="ECO:0000313" key="3">
    <source>
        <dbReference type="Proteomes" id="UP001593940"/>
    </source>
</evidence>
<accession>A0ABV6YHX3</accession>
<dbReference type="EMBL" id="JBHOMY010000122">
    <property type="protein sequence ID" value="MFC1460685.1"/>
    <property type="molecule type" value="Genomic_DNA"/>
</dbReference>
<dbReference type="Proteomes" id="UP001593940">
    <property type="component" value="Unassembled WGS sequence"/>
</dbReference>
<sequence>MKYFACAMAILGFACSSFTDEVQAQDCIVSPMSFNSHVANVEGEMTVKAGKGCGFGLNGIQGAISEATIVQKPKAGMAGVRGIMPYYVAKPGYKGPDEFSYAIIGTDQYGGPMRVTTKMKVTVVP</sequence>
<gene>
    <name evidence="2" type="ORF">ACETIH_29015</name>
</gene>
<keyword evidence="3" id="KW-1185">Reference proteome</keyword>
<feature type="chain" id="PRO_5045809012" description="Secreted protein" evidence="1">
    <location>
        <begin position="25"/>
        <end position="125"/>
    </location>
</feature>
<protein>
    <recommendedName>
        <fullName evidence="4">Secreted protein</fullName>
    </recommendedName>
</protein>
<evidence type="ECO:0000313" key="2">
    <source>
        <dbReference type="EMBL" id="MFC1460685.1"/>
    </source>
</evidence>
<dbReference type="RefSeq" id="WP_203274318.1">
    <property type="nucleotide sequence ID" value="NZ_JAFBID010000064.1"/>
</dbReference>
<evidence type="ECO:0000256" key="1">
    <source>
        <dbReference type="SAM" id="SignalP"/>
    </source>
</evidence>
<feature type="signal peptide" evidence="1">
    <location>
        <begin position="1"/>
        <end position="24"/>
    </location>
</feature>
<dbReference type="PROSITE" id="PS51257">
    <property type="entry name" value="PROKAR_LIPOPROTEIN"/>
    <property type="match status" value="1"/>
</dbReference>
<evidence type="ECO:0008006" key="4">
    <source>
        <dbReference type="Google" id="ProtNLM"/>
    </source>
</evidence>
<keyword evidence="1" id="KW-0732">Signal</keyword>